<dbReference type="GO" id="GO:0046872">
    <property type="term" value="F:metal ion binding"/>
    <property type="evidence" value="ECO:0007669"/>
    <property type="project" value="UniProtKB-KW"/>
</dbReference>
<feature type="region of interest" description="Disordered" evidence="6">
    <location>
        <begin position="74"/>
        <end position="93"/>
    </location>
</feature>
<proteinExistence type="predicted"/>
<evidence type="ECO:0000256" key="3">
    <source>
        <dbReference type="ARBA" id="ARBA00023015"/>
    </source>
</evidence>
<keyword evidence="8" id="KW-1185">Reference proteome</keyword>
<dbReference type="GO" id="GO:0000981">
    <property type="term" value="F:DNA-binding transcription factor activity, RNA polymerase II-specific"/>
    <property type="evidence" value="ECO:0007669"/>
    <property type="project" value="InterPro"/>
</dbReference>
<evidence type="ECO:0000313" key="7">
    <source>
        <dbReference type="EMBL" id="KAK7751637.1"/>
    </source>
</evidence>
<name>A0AAN9YR94_9PEZI</name>
<dbReference type="InterPro" id="IPR050815">
    <property type="entry name" value="TF_fung"/>
</dbReference>
<accession>A0AAN9YR94</accession>
<dbReference type="PANTHER" id="PTHR47338:SF10">
    <property type="entry name" value="TRANSCRIPTION FACTOR DOMAIN-CONTAINING PROTEIN-RELATED"/>
    <property type="match status" value="1"/>
</dbReference>
<organism evidence="7 8">
    <name type="scientific">Diatrype stigma</name>
    <dbReference type="NCBI Taxonomy" id="117547"/>
    <lineage>
        <taxon>Eukaryota</taxon>
        <taxon>Fungi</taxon>
        <taxon>Dikarya</taxon>
        <taxon>Ascomycota</taxon>
        <taxon>Pezizomycotina</taxon>
        <taxon>Sordariomycetes</taxon>
        <taxon>Xylariomycetidae</taxon>
        <taxon>Xylariales</taxon>
        <taxon>Diatrypaceae</taxon>
        <taxon>Diatrype</taxon>
    </lineage>
</organism>
<reference evidence="7 8" key="1">
    <citation type="submission" date="2024-02" db="EMBL/GenBank/DDBJ databases">
        <title>De novo assembly and annotation of 12 fungi associated with fruit tree decline syndrome in Ontario, Canada.</title>
        <authorList>
            <person name="Sulman M."/>
            <person name="Ellouze W."/>
            <person name="Ilyukhin E."/>
        </authorList>
    </citation>
    <scope>NUCLEOTIDE SEQUENCE [LARGE SCALE GENOMIC DNA]</scope>
    <source>
        <strain evidence="7 8">M11/M66-122</strain>
    </source>
</reference>
<evidence type="ECO:0000256" key="1">
    <source>
        <dbReference type="ARBA" id="ARBA00004123"/>
    </source>
</evidence>
<keyword evidence="2" id="KW-0479">Metal-binding</keyword>
<gene>
    <name evidence="7" type="ORF">SLS62_006463</name>
</gene>
<evidence type="ECO:0000313" key="8">
    <source>
        <dbReference type="Proteomes" id="UP001320420"/>
    </source>
</evidence>
<sequence>MRKSAAQVEARLQEVSGSRHLESNPEDEAAAEPQNVDFTSAEEPLVEDVFFQGLDYELPDVSHDGFDPTAWNFVQGPESETADPQQQQQHPMDPPWELMDLGGLTETLPPLDMMEDLLLQTAHRSRNRSFFERQQQFIPIIHPARYIQAFYSAPHMKPPMSLQYAVWALASNGHPKYKTYHDIFYQRARKYADADEMKGYGEHFITVAHAVTTHLPSSEAAFQAGVEMGTCSLHDAFKGVKYSSFASAVIVCHLFNQILRHVQRRKPSDNPDNYEYGEYWERHRDIDNAISSAFMFLPEAFRLPENYRDGTAVHTNLNLHASVICLHHAAIERIEAYELPDHVKKLSVDRLSMAAQEIVNIVKHTGQTSSNPVSKLPVRPD</sequence>
<evidence type="ECO:0000256" key="4">
    <source>
        <dbReference type="ARBA" id="ARBA00023163"/>
    </source>
</evidence>
<evidence type="ECO:0000256" key="5">
    <source>
        <dbReference type="ARBA" id="ARBA00023242"/>
    </source>
</evidence>
<keyword evidence="5" id="KW-0539">Nucleus</keyword>
<protein>
    <submittedName>
        <fullName evidence="7">Uncharacterized protein</fullName>
    </submittedName>
</protein>
<comment type="subcellular location">
    <subcellularLocation>
        <location evidence="1">Nucleus</location>
    </subcellularLocation>
</comment>
<dbReference type="Proteomes" id="UP001320420">
    <property type="component" value="Unassembled WGS sequence"/>
</dbReference>
<keyword evidence="4" id="KW-0804">Transcription</keyword>
<feature type="region of interest" description="Disordered" evidence="6">
    <location>
        <begin position="1"/>
        <end position="41"/>
    </location>
</feature>
<evidence type="ECO:0000256" key="2">
    <source>
        <dbReference type="ARBA" id="ARBA00022723"/>
    </source>
</evidence>
<evidence type="ECO:0000256" key="6">
    <source>
        <dbReference type="SAM" id="MobiDB-lite"/>
    </source>
</evidence>
<dbReference type="GO" id="GO:0005634">
    <property type="term" value="C:nucleus"/>
    <property type="evidence" value="ECO:0007669"/>
    <property type="project" value="UniProtKB-SubCell"/>
</dbReference>
<dbReference type="CDD" id="cd12148">
    <property type="entry name" value="fungal_TF_MHR"/>
    <property type="match status" value="1"/>
</dbReference>
<comment type="caution">
    <text evidence="7">The sequence shown here is derived from an EMBL/GenBank/DDBJ whole genome shotgun (WGS) entry which is preliminary data.</text>
</comment>
<keyword evidence="3" id="KW-0805">Transcription regulation</keyword>
<dbReference type="PANTHER" id="PTHR47338">
    <property type="entry name" value="ZN(II)2CYS6 TRANSCRIPTION FACTOR (EUROFUNG)-RELATED"/>
    <property type="match status" value="1"/>
</dbReference>
<dbReference type="AlphaFoldDB" id="A0AAN9YR94"/>
<dbReference type="EMBL" id="JAKJXP020000047">
    <property type="protein sequence ID" value="KAK7751637.1"/>
    <property type="molecule type" value="Genomic_DNA"/>
</dbReference>